<evidence type="ECO:0000313" key="2">
    <source>
        <dbReference type="EMBL" id="WOO79780.1"/>
    </source>
</evidence>
<reference evidence="2" key="1">
    <citation type="submission" date="2023-10" db="EMBL/GenBank/DDBJ databases">
        <authorList>
            <person name="Noh H."/>
        </authorList>
    </citation>
    <scope>NUCLEOTIDE SEQUENCE</scope>
    <source>
        <strain evidence="2">DUCC4014</strain>
    </source>
</reference>
<dbReference type="GeneID" id="87806540"/>
<proteinExistence type="predicted"/>
<dbReference type="AlphaFoldDB" id="A0AAF0Y462"/>
<evidence type="ECO:0000313" key="3">
    <source>
        <dbReference type="Proteomes" id="UP000827549"/>
    </source>
</evidence>
<dbReference type="RefSeq" id="XP_062625812.1">
    <property type="nucleotide sequence ID" value="XM_062769828.1"/>
</dbReference>
<protein>
    <submittedName>
        <fullName evidence="2">Uncharacterized protein</fullName>
    </submittedName>
</protein>
<evidence type="ECO:0000256" key="1">
    <source>
        <dbReference type="SAM" id="MobiDB-lite"/>
    </source>
</evidence>
<feature type="compositionally biased region" description="Low complexity" evidence="1">
    <location>
        <begin position="110"/>
        <end position="122"/>
    </location>
</feature>
<gene>
    <name evidence="2" type="ORF">LOC62_02G003296</name>
</gene>
<sequence length="122" mass="13318">MLFRNDAEHAEALKRANSDPLKPGHHVEMFLRLGSDDTEEDRADSRAQRADELKSAGIAGEYKIYRLNLWYGELAFFQVKGGLSWAMREASDASGAAKNEGQTPAPHVPVPASEAVEAPPPS</sequence>
<organism evidence="2 3">
    <name type="scientific">Vanrija pseudolonga</name>
    <dbReference type="NCBI Taxonomy" id="143232"/>
    <lineage>
        <taxon>Eukaryota</taxon>
        <taxon>Fungi</taxon>
        <taxon>Dikarya</taxon>
        <taxon>Basidiomycota</taxon>
        <taxon>Agaricomycotina</taxon>
        <taxon>Tremellomycetes</taxon>
        <taxon>Trichosporonales</taxon>
        <taxon>Trichosporonaceae</taxon>
        <taxon>Vanrija</taxon>
    </lineage>
</organism>
<accession>A0AAF0Y462</accession>
<dbReference type="EMBL" id="CP086715">
    <property type="protein sequence ID" value="WOO79780.1"/>
    <property type="molecule type" value="Genomic_DNA"/>
</dbReference>
<feature type="region of interest" description="Disordered" evidence="1">
    <location>
        <begin position="88"/>
        <end position="122"/>
    </location>
</feature>
<dbReference type="Proteomes" id="UP000827549">
    <property type="component" value="Chromosome 2"/>
</dbReference>
<keyword evidence="3" id="KW-1185">Reference proteome</keyword>
<name>A0AAF0Y462_9TREE</name>